<reference evidence="1 2" key="1">
    <citation type="submission" date="2018-05" db="EMBL/GenBank/DDBJ databases">
        <title>Genomic Encyclopedia of Type Strains, Phase IV (KMG-V): Genome sequencing to study the core and pangenomes of soil and plant-associated prokaryotes.</title>
        <authorList>
            <person name="Whitman W."/>
        </authorList>
    </citation>
    <scope>NUCLEOTIDE SEQUENCE [LARGE SCALE GENOMIC DNA]</scope>
    <source>
        <strain evidence="1 2">SLV-132</strain>
    </source>
</reference>
<sequence length="142" mass="16377">MMYHRFLIGSLRSEDVAEVHLIRAEPRDWACLARIESGIQSLRETRRDIPPYMLVHDRAWQEATCQPEKLIRTARKFSYDSVDEFVDLHLRQTFHEHALAVLSQAWNPGGNIIVRAARVAKTATRERAPRVKKCNARDLASA</sequence>
<dbReference type="EMBL" id="QGGT01000001">
    <property type="protein sequence ID" value="PWK37442.1"/>
    <property type="molecule type" value="Genomic_DNA"/>
</dbReference>
<proteinExistence type="predicted"/>
<evidence type="ECO:0000313" key="2">
    <source>
        <dbReference type="Proteomes" id="UP000245754"/>
    </source>
</evidence>
<evidence type="ECO:0000313" key="1">
    <source>
        <dbReference type="EMBL" id="PWK37442.1"/>
    </source>
</evidence>
<keyword evidence="2" id="KW-1185">Reference proteome</keyword>
<dbReference type="Proteomes" id="UP000245754">
    <property type="component" value="Unassembled WGS sequence"/>
</dbReference>
<comment type="caution">
    <text evidence="1">The sequence shown here is derived from an EMBL/GenBank/DDBJ whole genome shotgun (WGS) entry which is preliminary data.</text>
</comment>
<dbReference type="GeneID" id="98340073"/>
<dbReference type="OrthoDB" id="9906697at2"/>
<accession>A0A316EZG5</accession>
<gene>
    <name evidence="1" type="ORF">C7419_1011324</name>
</gene>
<protein>
    <submittedName>
        <fullName evidence="1">Uncharacterized protein</fullName>
    </submittedName>
</protein>
<organism evidence="1 2">
    <name type="scientific">Cupriavidus plantarum</name>
    <dbReference type="NCBI Taxonomy" id="942865"/>
    <lineage>
        <taxon>Bacteria</taxon>
        <taxon>Pseudomonadati</taxon>
        <taxon>Pseudomonadota</taxon>
        <taxon>Betaproteobacteria</taxon>
        <taxon>Burkholderiales</taxon>
        <taxon>Burkholderiaceae</taxon>
        <taxon>Cupriavidus</taxon>
    </lineage>
</organism>
<dbReference type="AlphaFoldDB" id="A0A316EZG5"/>
<dbReference type="RefSeq" id="WP_109581161.1">
    <property type="nucleotide sequence ID" value="NZ_CAJPUX010000001.1"/>
</dbReference>
<name>A0A316EZG5_9BURK</name>